<reference evidence="6 8" key="1">
    <citation type="journal article" date="2017" name="Nature">
        <title>The sunflower genome provides insights into oil metabolism, flowering and Asterid evolution.</title>
        <authorList>
            <person name="Badouin H."/>
            <person name="Gouzy J."/>
            <person name="Grassa C.J."/>
            <person name="Murat F."/>
            <person name="Staton S.E."/>
            <person name="Cottret L."/>
            <person name="Lelandais-Briere C."/>
            <person name="Owens G.L."/>
            <person name="Carrere S."/>
            <person name="Mayjonade B."/>
            <person name="Legrand L."/>
            <person name="Gill N."/>
            <person name="Kane N.C."/>
            <person name="Bowers J.E."/>
            <person name="Hubner S."/>
            <person name="Bellec A."/>
            <person name="Berard A."/>
            <person name="Berges H."/>
            <person name="Blanchet N."/>
            <person name="Boniface M.C."/>
            <person name="Brunel D."/>
            <person name="Catrice O."/>
            <person name="Chaidir N."/>
            <person name="Claudel C."/>
            <person name="Donnadieu C."/>
            <person name="Faraut T."/>
            <person name="Fievet G."/>
            <person name="Helmstetter N."/>
            <person name="King M."/>
            <person name="Knapp S.J."/>
            <person name="Lai Z."/>
            <person name="Le Paslier M.C."/>
            <person name="Lippi Y."/>
            <person name="Lorenzon L."/>
            <person name="Mandel J.R."/>
            <person name="Marage G."/>
            <person name="Marchand G."/>
            <person name="Marquand E."/>
            <person name="Bret-Mestries E."/>
            <person name="Morien E."/>
            <person name="Nambeesan S."/>
            <person name="Nguyen T."/>
            <person name="Pegot-Espagnet P."/>
            <person name="Pouilly N."/>
            <person name="Raftis F."/>
            <person name="Sallet E."/>
            <person name="Schiex T."/>
            <person name="Thomas J."/>
            <person name="Vandecasteele C."/>
            <person name="Vares D."/>
            <person name="Vear F."/>
            <person name="Vautrin S."/>
            <person name="Crespi M."/>
            <person name="Mangin B."/>
            <person name="Burke J.M."/>
            <person name="Salse J."/>
            <person name="Munos S."/>
            <person name="Vincourt P."/>
            <person name="Rieseberg L.H."/>
            <person name="Langlade N.B."/>
        </authorList>
    </citation>
    <scope>NUCLEOTIDE SEQUENCE [LARGE SCALE GENOMIC DNA]</scope>
    <source>
        <strain evidence="8">cv. SF193</strain>
        <tissue evidence="6">Leaves</tissue>
    </source>
</reference>
<reference evidence="6" key="3">
    <citation type="submission" date="2020-06" db="EMBL/GenBank/DDBJ databases">
        <title>Helianthus annuus Genome sequencing and assembly Release 2.</title>
        <authorList>
            <person name="Gouzy J."/>
            <person name="Langlade N."/>
            <person name="Munos S."/>
        </authorList>
    </citation>
    <scope>NUCLEOTIDE SEQUENCE</scope>
    <source>
        <tissue evidence="6">Leaves</tissue>
    </source>
</reference>
<keyword evidence="8" id="KW-1185">Reference proteome</keyword>
<proteinExistence type="inferred from homology"/>
<evidence type="ECO:0000313" key="6">
    <source>
        <dbReference type="EMBL" id="KAF5821878.1"/>
    </source>
</evidence>
<evidence type="ECO:0000256" key="1">
    <source>
        <dbReference type="ARBA" id="ARBA00007178"/>
    </source>
</evidence>
<evidence type="ECO:0000313" key="7">
    <source>
        <dbReference type="EMBL" id="OTG36921.1"/>
    </source>
</evidence>
<dbReference type="OMA" id="VKDSHAM"/>
<dbReference type="InterPro" id="IPR006044">
    <property type="entry name" value="11S_seedstore_pln"/>
</dbReference>
<reference evidence="7" key="2">
    <citation type="submission" date="2017-02" db="EMBL/GenBank/DDBJ databases">
        <title>Sunflower complete genome.</title>
        <authorList>
            <person name="Langlade N."/>
            <person name="Munos S."/>
        </authorList>
    </citation>
    <scope>NUCLEOTIDE SEQUENCE [LARGE SCALE GENOMIC DNA]</scope>
    <source>
        <tissue evidence="7">Leaves</tissue>
    </source>
</reference>
<dbReference type="AlphaFoldDB" id="A0A251VQB6"/>
<keyword evidence="4" id="KW-1015">Disulfide bond</keyword>
<dbReference type="Proteomes" id="UP000215914">
    <property type="component" value="Chromosome 1"/>
</dbReference>
<dbReference type="Pfam" id="PF00190">
    <property type="entry name" value="Cupin_1"/>
    <property type="match status" value="1"/>
</dbReference>
<evidence type="ECO:0000256" key="2">
    <source>
        <dbReference type="ARBA" id="ARBA00022761"/>
    </source>
</evidence>
<dbReference type="InterPro" id="IPR050253">
    <property type="entry name" value="Seed_Storage-Functional"/>
</dbReference>
<accession>A0A251VQB6</accession>
<dbReference type="EMBL" id="MNCJ02000316">
    <property type="protein sequence ID" value="KAF5821878.1"/>
    <property type="molecule type" value="Genomic_DNA"/>
</dbReference>
<evidence type="ECO:0000256" key="4">
    <source>
        <dbReference type="ARBA" id="ARBA00023157"/>
    </source>
</evidence>
<dbReference type="Gramene" id="mRNA:HanXRQr2_Chr01g0019971">
    <property type="protein sequence ID" value="mRNA:HanXRQr2_Chr01g0019971"/>
    <property type="gene ID" value="HanXRQr2_Chr01g0019971"/>
</dbReference>
<dbReference type="PRINTS" id="PR00439">
    <property type="entry name" value="11SGLOBULIN"/>
</dbReference>
<name>A0A251VQB6_HELAN</name>
<evidence type="ECO:0000259" key="5">
    <source>
        <dbReference type="SMART" id="SM00835"/>
    </source>
</evidence>
<dbReference type="EMBL" id="CM007890">
    <property type="protein sequence ID" value="OTG36921.1"/>
    <property type="molecule type" value="Genomic_DNA"/>
</dbReference>
<dbReference type="InParanoid" id="A0A251VQB6"/>
<dbReference type="InterPro" id="IPR014710">
    <property type="entry name" value="RmlC-like_jellyroll"/>
</dbReference>
<keyword evidence="3" id="KW-0708">Seed storage protein</keyword>
<keyword evidence="2" id="KW-0758">Storage protein</keyword>
<sequence length="235" mass="24707">MGVVSWWFNGGDSDAVIVFLGDSSKALVPGQFTYFFVAGVLGLLAGFQSDFVDKTFGLDEKESEDVVTSQQGALLVKLDQGIKFPEPSCHTKGKLYANFDDVSGKVVVKCGGTISSLTEKNLLVLSEIGLSAKFVKLEGSAMLASSYVADGSVQKCYVGKGSGRIKVVGSEGKPALHSKVEEGDLFIVPQFYALGEIANDCGLEVFSVTTSSKPVFGHLAGNTSIVVICKPGISS</sequence>
<feature type="domain" description="Cupin type-1" evidence="5">
    <location>
        <begin position="97"/>
        <end position="225"/>
    </location>
</feature>
<evidence type="ECO:0000313" key="8">
    <source>
        <dbReference type="Proteomes" id="UP000215914"/>
    </source>
</evidence>
<dbReference type="PANTHER" id="PTHR31189:SF45">
    <property type="entry name" value="OS09G0552500 PROTEIN"/>
    <property type="match status" value="1"/>
</dbReference>
<comment type="similarity">
    <text evidence="1">Belongs to the 11S seed storage protein (globulins) family.</text>
</comment>
<dbReference type="SUPFAM" id="SSF51182">
    <property type="entry name" value="RmlC-like cupins"/>
    <property type="match status" value="1"/>
</dbReference>
<evidence type="ECO:0000256" key="3">
    <source>
        <dbReference type="ARBA" id="ARBA00023129"/>
    </source>
</evidence>
<gene>
    <name evidence="7" type="ORF">HannXRQ_Chr01g0013191</name>
    <name evidence="6" type="ORF">HanXRQr2_Chr01g0019971</name>
</gene>
<protein>
    <submittedName>
        <fullName evidence="6 7">11-S seed storage protein, plant</fullName>
    </submittedName>
</protein>
<dbReference type="InterPro" id="IPR006045">
    <property type="entry name" value="Cupin_1"/>
</dbReference>
<organism evidence="7 8">
    <name type="scientific">Helianthus annuus</name>
    <name type="common">Common sunflower</name>
    <dbReference type="NCBI Taxonomy" id="4232"/>
    <lineage>
        <taxon>Eukaryota</taxon>
        <taxon>Viridiplantae</taxon>
        <taxon>Streptophyta</taxon>
        <taxon>Embryophyta</taxon>
        <taxon>Tracheophyta</taxon>
        <taxon>Spermatophyta</taxon>
        <taxon>Magnoliopsida</taxon>
        <taxon>eudicotyledons</taxon>
        <taxon>Gunneridae</taxon>
        <taxon>Pentapetalae</taxon>
        <taxon>asterids</taxon>
        <taxon>campanulids</taxon>
        <taxon>Asterales</taxon>
        <taxon>Asteraceae</taxon>
        <taxon>Asteroideae</taxon>
        <taxon>Heliantheae alliance</taxon>
        <taxon>Heliantheae</taxon>
        <taxon>Helianthus</taxon>
    </lineage>
</organism>
<dbReference type="PANTHER" id="PTHR31189">
    <property type="entry name" value="OS03G0336100 PROTEIN-RELATED"/>
    <property type="match status" value="1"/>
</dbReference>
<dbReference type="GO" id="GO:0045735">
    <property type="term" value="F:nutrient reservoir activity"/>
    <property type="evidence" value="ECO:0007669"/>
    <property type="project" value="UniProtKB-KW"/>
</dbReference>
<dbReference type="SMART" id="SM00835">
    <property type="entry name" value="Cupin_1"/>
    <property type="match status" value="1"/>
</dbReference>
<dbReference type="Gene3D" id="2.60.120.10">
    <property type="entry name" value="Jelly Rolls"/>
    <property type="match status" value="2"/>
</dbReference>
<dbReference type="InterPro" id="IPR011051">
    <property type="entry name" value="RmlC_Cupin_sf"/>
</dbReference>